<evidence type="ECO:0000313" key="2">
    <source>
        <dbReference type="EMBL" id="GKV42184.1"/>
    </source>
</evidence>
<comment type="caution">
    <text evidence="2">The sequence shown here is derived from an EMBL/GenBank/DDBJ whole genome shotgun (WGS) entry which is preliminary data.</text>
</comment>
<dbReference type="AlphaFoldDB" id="A0AAV5LXD1"/>
<dbReference type="Proteomes" id="UP001054252">
    <property type="component" value="Unassembled WGS sequence"/>
</dbReference>
<accession>A0AAV5LXD1</accession>
<organism evidence="2 3">
    <name type="scientific">Rubroshorea leprosula</name>
    <dbReference type="NCBI Taxonomy" id="152421"/>
    <lineage>
        <taxon>Eukaryota</taxon>
        <taxon>Viridiplantae</taxon>
        <taxon>Streptophyta</taxon>
        <taxon>Embryophyta</taxon>
        <taxon>Tracheophyta</taxon>
        <taxon>Spermatophyta</taxon>
        <taxon>Magnoliopsida</taxon>
        <taxon>eudicotyledons</taxon>
        <taxon>Gunneridae</taxon>
        <taxon>Pentapetalae</taxon>
        <taxon>rosids</taxon>
        <taxon>malvids</taxon>
        <taxon>Malvales</taxon>
        <taxon>Dipterocarpaceae</taxon>
        <taxon>Rubroshorea</taxon>
    </lineage>
</organism>
<keyword evidence="3" id="KW-1185">Reference proteome</keyword>
<proteinExistence type="predicted"/>
<protein>
    <submittedName>
        <fullName evidence="2">Uncharacterized protein</fullName>
    </submittedName>
</protein>
<name>A0AAV5LXD1_9ROSI</name>
<evidence type="ECO:0000313" key="3">
    <source>
        <dbReference type="Proteomes" id="UP001054252"/>
    </source>
</evidence>
<gene>
    <name evidence="2" type="ORF">SLEP1_g49621</name>
</gene>
<feature type="region of interest" description="Disordered" evidence="1">
    <location>
        <begin position="1"/>
        <end position="36"/>
    </location>
</feature>
<feature type="compositionally biased region" description="Basic and acidic residues" evidence="1">
    <location>
        <begin position="14"/>
        <end position="28"/>
    </location>
</feature>
<evidence type="ECO:0000256" key="1">
    <source>
        <dbReference type="SAM" id="MobiDB-lite"/>
    </source>
</evidence>
<reference evidence="2 3" key="1">
    <citation type="journal article" date="2021" name="Commun. Biol.">
        <title>The genome of Shorea leprosula (Dipterocarpaceae) highlights the ecological relevance of drought in aseasonal tropical rainforests.</title>
        <authorList>
            <person name="Ng K.K.S."/>
            <person name="Kobayashi M.J."/>
            <person name="Fawcett J.A."/>
            <person name="Hatakeyama M."/>
            <person name="Paape T."/>
            <person name="Ng C.H."/>
            <person name="Ang C.C."/>
            <person name="Tnah L.H."/>
            <person name="Lee C.T."/>
            <person name="Nishiyama T."/>
            <person name="Sese J."/>
            <person name="O'Brien M.J."/>
            <person name="Copetti D."/>
            <person name="Mohd Noor M.I."/>
            <person name="Ong R.C."/>
            <person name="Putra M."/>
            <person name="Sireger I.Z."/>
            <person name="Indrioko S."/>
            <person name="Kosugi Y."/>
            <person name="Izuno A."/>
            <person name="Isagi Y."/>
            <person name="Lee S.L."/>
            <person name="Shimizu K.K."/>
        </authorList>
    </citation>
    <scope>NUCLEOTIDE SEQUENCE [LARGE SCALE GENOMIC DNA]</scope>
    <source>
        <strain evidence="2">214</strain>
    </source>
</reference>
<sequence length="84" mass="9523">MAVSPYQKPKKSHPHNEEHGRRRTEQSRSRNSPVGGRFLSLNLVLEQEKKGKIKFSLFFFRGGAVRLGSPCSVQGRRRRAESGS</sequence>
<dbReference type="EMBL" id="BPVZ01000156">
    <property type="protein sequence ID" value="GKV42184.1"/>
    <property type="molecule type" value="Genomic_DNA"/>
</dbReference>